<organism evidence="1 2">
    <name type="scientific">Drouetiella hepatica Uher 2000/2452</name>
    <dbReference type="NCBI Taxonomy" id="904376"/>
    <lineage>
        <taxon>Bacteria</taxon>
        <taxon>Bacillati</taxon>
        <taxon>Cyanobacteriota</taxon>
        <taxon>Cyanophyceae</taxon>
        <taxon>Oculatellales</taxon>
        <taxon>Oculatellaceae</taxon>
        <taxon>Drouetiella</taxon>
    </lineage>
</organism>
<proteinExistence type="predicted"/>
<protein>
    <submittedName>
        <fullName evidence="1">Uncharacterized protein</fullName>
    </submittedName>
</protein>
<dbReference type="Proteomes" id="UP000757435">
    <property type="component" value="Unassembled WGS sequence"/>
</dbReference>
<dbReference type="EMBL" id="JAHHHD010000054">
    <property type="protein sequence ID" value="MBW4662042.1"/>
    <property type="molecule type" value="Genomic_DNA"/>
</dbReference>
<evidence type="ECO:0000313" key="2">
    <source>
        <dbReference type="Proteomes" id="UP000757435"/>
    </source>
</evidence>
<reference evidence="1" key="1">
    <citation type="submission" date="2021-05" db="EMBL/GenBank/DDBJ databases">
        <authorList>
            <person name="Pietrasiak N."/>
            <person name="Ward R."/>
            <person name="Stajich J.E."/>
            <person name="Kurbessoian T."/>
        </authorList>
    </citation>
    <scope>NUCLEOTIDE SEQUENCE</scope>
    <source>
        <strain evidence="1">UHER 2000/2452</strain>
    </source>
</reference>
<comment type="caution">
    <text evidence="1">The sequence shown here is derived from an EMBL/GenBank/DDBJ whole genome shotgun (WGS) entry which is preliminary data.</text>
</comment>
<dbReference type="AlphaFoldDB" id="A0A951QFK4"/>
<gene>
    <name evidence="1" type="ORF">KME15_25575</name>
</gene>
<reference evidence="1" key="2">
    <citation type="journal article" date="2022" name="Microbiol. Resour. Announc.">
        <title>Metagenome Sequencing to Explore Phylogenomics of Terrestrial Cyanobacteria.</title>
        <authorList>
            <person name="Ward R.D."/>
            <person name="Stajich J.E."/>
            <person name="Johansen J.R."/>
            <person name="Huntemann M."/>
            <person name="Clum A."/>
            <person name="Foster B."/>
            <person name="Foster B."/>
            <person name="Roux S."/>
            <person name="Palaniappan K."/>
            <person name="Varghese N."/>
            <person name="Mukherjee S."/>
            <person name="Reddy T.B.K."/>
            <person name="Daum C."/>
            <person name="Copeland A."/>
            <person name="Chen I.A."/>
            <person name="Ivanova N.N."/>
            <person name="Kyrpides N.C."/>
            <person name="Shapiro N."/>
            <person name="Eloe-Fadrosh E.A."/>
            <person name="Pietrasiak N."/>
        </authorList>
    </citation>
    <scope>NUCLEOTIDE SEQUENCE</scope>
    <source>
        <strain evidence="1">UHER 2000/2452</strain>
    </source>
</reference>
<evidence type="ECO:0000313" key="1">
    <source>
        <dbReference type="EMBL" id="MBW4662042.1"/>
    </source>
</evidence>
<sequence>MKRYPSQRQWELFRLYENCPPPLPPMTFTQLWEISYQELSNLTGASRSTVEHWFSSGESKREPAERFCRRLAEIHLLWSHTERIKPSLIQSWCRLGREL</sequence>
<accession>A0A951QFK4</accession>
<name>A0A951QFK4_9CYAN</name>